<gene>
    <name evidence="1" type="ORF">HDIA_0749</name>
</gene>
<dbReference type="KEGG" id="hdi:HDIA_0749"/>
<accession>A0A2C9D219</accession>
<dbReference type="OrthoDB" id="9792137at2"/>
<organism evidence="1 2">
    <name type="scientific">Hartmannibacter diazotrophicus</name>
    <dbReference type="NCBI Taxonomy" id="1482074"/>
    <lineage>
        <taxon>Bacteria</taxon>
        <taxon>Pseudomonadati</taxon>
        <taxon>Pseudomonadota</taxon>
        <taxon>Alphaproteobacteria</taxon>
        <taxon>Hyphomicrobiales</taxon>
        <taxon>Pleomorphomonadaceae</taxon>
        <taxon>Hartmannibacter</taxon>
    </lineage>
</organism>
<evidence type="ECO:0000313" key="1">
    <source>
        <dbReference type="EMBL" id="SON54290.1"/>
    </source>
</evidence>
<sequence length="89" mass="9998">MADDDEIPEYDRTIEAVDTLVRPVRTFELKYPINGPDVYAVPSMGVTDGRLTGYANGPNEPKYLVEYTDTLGMTSESWIGEDRIEPIVQ</sequence>
<dbReference type="EMBL" id="LT960614">
    <property type="protein sequence ID" value="SON54290.1"/>
    <property type="molecule type" value="Genomic_DNA"/>
</dbReference>
<keyword evidence="2" id="KW-1185">Reference proteome</keyword>
<reference evidence="2" key="1">
    <citation type="submission" date="2017-09" db="EMBL/GenBank/DDBJ databases">
        <title>Genome sequence of Nannocystis excedens DSM 71.</title>
        <authorList>
            <person name="Blom J."/>
        </authorList>
    </citation>
    <scope>NUCLEOTIDE SEQUENCE [LARGE SCALE GENOMIC DNA]</scope>
    <source>
        <strain evidence="2">type strain: E19</strain>
    </source>
</reference>
<protein>
    <submittedName>
        <fullName evidence="1">Uncharacterized protein</fullName>
    </submittedName>
</protein>
<dbReference type="RefSeq" id="WP_099554483.1">
    <property type="nucleotide sequence ID" value="NZ_LT960614.1"/>
</dbReference>
<evidence type="ECO:0000313" key="2">
    <source>
        <dbReference type="Proteomes" id="UP000223606"/>
    </source>
</evidence>
<proteinExistence type="predicted"/>
<dbReference type="AlphaFoldDB" id="A0A2C9D219"/>
<dbReference type="Proteomes" id="UP000223606">
    <property type="component" value="Chromosome 1"/>
</dbReference>
<name>A0A2C9D219_9HYPH</name>